<name>E2GLX9_9CAUD</name>
<dbReference type="Proteomes" id="UP000007045">
    <property type="component" value="Segment"/>
</dbReference>
<dbReference type="EMBL" id="HM368260">
    <property type="protein sequence ID" value="ADO14412.1"/>
    <property type="molecule type" value="Genomic_DNA"/>
</dbReference>
<sequence length="81" mass="9415">MKQDLDVQVVYALSRDEVVQFPDALGLDITGAMAICYWDGFKLIEKLEEAFWSKRITQEVFFKLNTIISDNYSTRLMFIKG</sequence>
<evidence type="ECO:0000313" key="2">
    <source>
        <dbReference type="Proteomes" id="UP000007045"/>
    </source>
</evidence>
<proteinExistence type="predicted"/>
<gene>
    <name evidence="1" type="ORF">AB1-41</name>
</gene>
<protein>
    <submittedName>
        <fullName evidence="1">AB1gp41</fullName>
    </submittedName>
</protein>
<reference evidence="1 2" key="1">
    <citation type="journal article" date="2012" name="Gene">
        <title>Bioinformatic analysis of the Acinetobacter baumannii phage AB1 genome.</title>
        <authorList>
            <person name="Li P."/>
            <person name="Chen B."/>
            <person name="Song Z."/>
            <person name="Song Y."/>
            <person name="Yang Y."/>
            <person name="Ma P."/>
            <person name="Wang H."/>
            <person name="Ying J."/>
            <person name="Ren P."/>
            <person name="Yang L."/>
            <person name="Gao G."/>
            <person name="Jin S."/>
            <person name="Bao Q."/>
            <person name="Yang H."/>
        </authorList>
    </citation>
    <scope>NUCLEOTIDE SEQUENCE [LARGE SCALE GENOMIC DNA]</scope>
    <source>
        <strain evidence="1">AB1</strain>
    </source>
</reference>
<evidence type="ECO:0000313" key="1">
    <source>
        <dbReference type="EMBL" id="ADO14412.1"/>
    </source>
</evidence>
<keyword evidence="2" id="KW-1185">Reference proteome</keyword>
<organism evidence="1 2">
    <name type="scientific">Acinetobacter phage AB1</name>
    <dbReference type="NCBI Taxonomy" id="889876"/>
    <lineage>
        <taxon>Viruses</taxon>
        <taxon>Duplodnaviria</taxon>
        <taxon>Heunggongvirae</taxon>
        <taxon>Uroviricota</taxon>
        <taxon>Caudoviricetes</taxon>
        <taxon>Obolenskvirus</taxon>
        <taxon>Obolenskvirus AB1</taxon>
    </lineage>
</organism>
<accession>E2GLX9</accession>